<dbReference type="AlphaFoldDB" id="A0A8B3GDZ0"/>
<protein>
    <submittedName>
        <fullName evidence="2">Uncharacterized protein</fullName>
    </submittedName>
</protein>
<dbReference type="EMBL" id="RCIW01000015">
    <property type="protein sequence ID" value="RLP08158.1"/>
    <property type="molecule type" value="Genomic_DNA"/>
</dbReference>
<comment type="caution">
    <text evidence="2">The sequence shown here is derived from an EMBL/GenBank/DDBJ whole genome shotgun (WGS) entry which is preliminary data.</text>
</comment>
<accession>A0A8B3GDZ0</accession>
<organism evidence="2 3">
    <name type="scientific">Propionibacterium australiense</name>
    <dbReference type="NCBI Taxonomy" id="119981"/>
    <lineage>
        <taxon>Bacteria</taxon>
        <taxon>Bacillati</taxon>
        <taxon>Actinomycetota</taxon>
        <taxon>Actinomycetes</taxon>
        <taxon>Propionibacteriales</taxon>
        <taxon>Propionibacteriaceae</taxon>
        <taxon>Propionibacterium</taxon>
    </lineage>
</organism>
<feature type="compositionally biased region" description="Basic residues" evidence="1">
    <location>
        <begin position="40"/>
        <end position="74"/>
    </location>
</feature>
<evidence type="ECO:0000256" key="1">
    <source>
        <dbReference type="SAM" id="MobiDB-lite"/>
    </source>
</evidence>
<reference evidence="2 3" key="1">
    <citation type="submission" date="2018-10" db="EMBL/GenBank/DDBJ databases">
        <title>Propionibacterium australiense Genome Sequencing and Assembly.</title>
        <authorList>
            <person name="Bernier A.-M."/>
            <person name="Bernard K."/>
        </authorList>
    </citation>
    <scope>NUCLEOTIDE SEQUENCE [LARGE SCALE GENOMIC DNA]</scope>
    <source>
        <strain evidence="2 3">NML98A078</strain>
    </source>
</reference>
<evidence type="ECO:0000313" key="2">
    <source>
        <dbReference type="EMBL" id="RLP08158.1"/>
    </source>
</evidence>
<feature type="region of interest" description="Disordered" evidence="1">
    <location>
        <begin position="1"/>
        <end position="80"/>
    </location>
</feature>
<evidence type="ECO:0000313" key="3">
    <source>
        <dbReference type="Proteomes" id="UP000279336"/>
    </source>
</evidence>
<proteinExistence type="predicted"/>
<sequence>MRVPKWHAFSGNQGGWGSLASRPPPPRPGSVGLTHEHSAVRRRGAPAARTRRGAVRRGGGHAQRARGGRRRRRAGPGAAR</sequence>
<gene>
    <name evidence="2" type="ORF">D7U36_09815</name>
</gene>
<name>A0A8B3GDZ0_9ACTN</name>
<dbReference type="Proteomes" id="UP000279336">
    <property type="component" value="Unassembled WGS sequence"/>
</dbReference>